<dbReference type="EMBL" id="ADBF01000255">
    <property type="protein sequence ID" value="EFE48348.1"/>
    <property type="molecule type" value="Genomic_DNA"/>
</dbReference>
<evidence type="ECO:0000256" key="1">
    <source>
        <dbReference type="ARBA" id="ARBA00022676"/>
    </source>
</evidence>
<dbReference type="GO" id="GO:0005829">
    <property type="term" value="C:cytosol"/>
    <property type="evidence" value="ECO:0007669"/>
    <property type="project" value="TreeGrafter"/>
</dbReference>
<gene>
    <name evidence="3" type="ORF">NEIELOOT_02875</name>
</gene>
<proteinExistence type="predicted"/>
<sequence>MRLMHERDGGTIYLPWGSEKEKIRAESLSDGLPYVRVCDKMNLMQAAELLQDAAGVVGVDTGLLHLANAFDKPLVGIYTDTAPEKPACNRRRKQPILEVSVKCRNPNPFLNYCCRA</sequence>
<accession>D4DUW2</accession>
<dbReference type="SUPFAM" id="SSF53756">
    <property type="entry name" value="UDP-Glycosyltransferase/glycogen phosphorylase"/>
    <property type="match status" value="1"/>
</dbReference>
<dbReference type="AlphaFoldDB" id="D4DUW2"/>
<reference evidence="3 4" key="1">
    <citation type="submission" date="2010-02" db="EMBL/GenBank/DDBJ databases">
        <authorList>
            <person name="Weinstock G."/>
            <person name="Sodergren E."/>
            <person name="Clifton S."/>
            <person name="Fulton L."/>
            <person name="Fulton B."/>
            <person name="Courtney L."/>
            <person name="Fronick C."/>
            <person name="Harrison M."/>
            <person name="Strong C."/>
            <person name="Farmer C."/>
            <person name="Delahaunty K."/>
            <person name="Markovic C."/>
            <person name="Hall O."/>
            <person name="Minx P."/>
            <person name="Tomlinson C."/>
            <person name="Mitreva M."/>
            <person name="Nelson J."/>
            <person name="Hou S."/>
            <person name="Wollam A."/>
            <person name="Pepin K.H."/>
            <person name="Johnson M."/>
            <person name="Bhonagiri V."/>
            <person name="Zhang X."/>
            <person name="Suruliraj S."/>
            <person name="Warren W."/>
            <person name="Chinwalla A."/>
            <person name="Mardis E.R."/>
            <person name="Wilson R.K."/>
        </authorList>
    </citation>
    <scope>NUCLEOTIDE SEQUENCE [LARGE SCALE GENOMIC DNA]</scope>
    <source>
        <strain evidence="3 4">ATCC 29315</strain>
    </source>
</reference>
<dbReference type="PANTHER" id="PTHR30160:SF19">
    <property type="entry name" value="LIPOPOLYSACCHARIDE HEPTOSYLTRANSFERASE 1"/>
    <property type="match status" value="1"/>
</dbReference>
<dbReference type="GO" id="GO:0009244">
    <property type="term" value="P:lipopolysaccharide core region biosynthetic process"/>
    <property type="evidence" value="ECO:0007669"/>
    <property type="project" value="TreeGrafter"/>
</dbReference>
<evidence type="ECO:0000313" key="4">
    <source>
        <dbReference type="Proteomes" id="UP000005536"/>
    </source>
</evidence>
<dbReference type="Proteomes" id="UP000005536">
    <property type="component" value="Unassembled WGS sequence"/>
</dbReference>
<organism evidence="3 4">
    <name type="scientific">Neisseria elongata subsp. glycolytica ATCC 29315</name>
    <dbReference type="NCBI Taxonomy" id="546263"/>
    <lineage>
        <taxon>Bacteria</taxon>
        <taxon>Pseudomonadati</taxon>
        <taxon>Pseudomonadota</taxon>
        <taxon>Betaproteobacteria</taxon>
        <taxon>Neisseriales</taxon>
        <taxon>Neisseriaceae</taxon>
        <taxon>Neisseria</taxon>
    </lineage>
</organism>
<protein>
    <recommendedName>
        <fullName evidence="5">Lipopolysaccharide heptosyltransferase I</fullName>
    </recommendedName>
</protein>
<evidence type="ECO:0000313" key="3">
    <source>
        <dbReference type="EMBL" id="EFE48348.1"/>
    </source>
</evidence>
<keyword evidence="2" id="KW-0808">Transferase</keyword>
<dbReference type="PANTHER" id="PTHR30160">
    <property type="entry name" value="TETRAACYLDISACCHARIDE 4'-KINASE-RELATED"/>
    <property type="match status" value="1"/>
</dbReference>
<name>D4DUW2_NEIEG</name>
<dbReference type="InterPro" id="IPR002201">
    <property type="entry name" value="Glyco_trans_9"/>
</dbReference>
<dbReference type="Gene3D" id="3.40.50.2000">
    <property type="entry name" value="Glycogen Phosphorylase B"/>
    <property type="match status" value="1"/>
</dbReference>
<evidence type="ECO:0008006" key="5">
    <source>
        <dbReference type="Google" id="ProtNLM"/>
    </source>
</evidence>
<dbReference type="Pfam" id="PF01075">
    <property type="entry name" value="Glyco_transf_9"/>
    <property type="match status" value="1"/>
</dbReference>
<keyword evidence="1" id="KW-0328">Glycosyltransferase</keyword>
<dbReference type="GO" id="GO:0008713">
    <property type="term" value="F:ADP-heptose-lipopolysaccharide heptosyltransferase activity"/>
    <property type="evidence" value="ECO:0007669"/>
    <property type="project" value="TreeGrafter"/>
</dbReference>
<comment type="caution">
    <text evidence="3">The sequence shown here is derived from an EMBL/GenBank/DDBJ whole genome shotgun (WGS) entry which is preliminary data.</text>
</comment>
<dbReference type="InterPro" id="IPR051199">
    <property type="entry name" value="LPS_LOS_Heptosyltrfase"/>
</dbReference>
<evidence type="ECO:0000256" key="2">
    <source>
        <dbReference type="ARBA" id="ARBA00022679"/>
    </source>
</evidence>